<evidence type="ECO:0000313" key="2">
    <source>
        <dbReference type="Proteomes" id="UP000318102"/>
    </source>
</evidence>
<dbReference type="Proteomes" id="UP000318102">
    <property type="component" value="Unassembled WGS sequence"/>
</dbReference>
<dbReference type="EMBL" id="VNJK01000006">
    <property type="protein sequence ID" value="TVX85980.1"/>
    <property type="molecule type" value="Genomic_DNA"/>
</dbReference>
<gene>
    <name evidence="1" type="ORF">FPZ44_23815</name>
</gene>
<accession>A0A559IEN9</accession>
<reference evidence="1 2" key="1">
    <citation type="submission" date="2019-07" db="EMBL/GenBank/DDBJ databases">
        <authorList>
            <person name="Kim J."/>
        </authorList>
    </citation>
    <scope>NUCLEOTIDE SEQUENCE [LARGE SCALE GENOMIC DNA]</scope>
    <source>
        <strain evidence="1 2">N4</strain>
    </source>
</reference>
<evidence type="ECO:0000313" key="1">
    <source>
        <dbReference type="EMBL" id="TVX85980.1"/>
    </source>
</evidence>
<dbReference type="RefSeq" id="WP_144994702.1">
    <property type="nucleotide sequence ID" value="NZ_VNJK01000006.1"/>
</dbReference>
<comment type="caution">
    <text evidence="1">The sequence shown here is derived from an EMBL/GenBank/DDBJ whole genome shotgun (WGS) entry which is preliminary data.</text>
</comment>
<dbReference type="OrthoDB" id="9839797at2"/>
<organism evidence="1 2">
    <name type="scientific">Paenibacillus agilis</name>
    <dbReference type="NCBI Taxonomy" id="3020863"/>
    <lineage>
        <taxon>Bacteria</taxon>
        <taxon>Bacillati</taxon>
        <taxon>Bacillota</taxon>
        <taxon>Bacilli</taxon>
        <taxon>Bacillales</taxon>
        <taxon>Paenibacillaceae</taxon>
        <taxon>Paenibacillus</taxon>
    </lineage>
</organism>
<protein>
    <submittedName>
        <fullName evidence="1">Uncharacterized protein</fullName>
    </submittedName>
</protein>
<keyword evidence="2" id="KW-1185">Reference proteome</keyword>
<name>A0A559IEN9_9BACL</name>
<sequence>MKIFTTAEMVERIDIAQKAEMIEPVQDIIVQRKSEGIVVLKDAMSTKHIGQWLPLSHTVLGAKWVLERKEIPFLRAVELIRQGRTVSCEYDGRPPVVYDSLDDLIHLYEIVEGKWYLED</sequence>
<proteinExistence type="predicted"/>
<dbReference type="AlphaFoldDB" id="A0A559IEN9"/>